<reference evidence="15" key="1">
    <citation type="submission" date="2016-10" db="EMBL/GenBank/DDBJ databases">
        <authorList>
            <person name="Varghese N."/>
            <person name="Submissions S."/>
        </authorList>
    </citation>
    <scope>NUCLEOTIDE SEQUENCE [LARGE SCALE GENOMIC DNA]</scope>
    <source>
        <strain evidence="15">DSM 11526</strain>
    </source>
</reference>
<evidence type="ECO:0000259" key="13">
    <source>
        <dbReference type="Pfam" id="PF07715"/>
    </source>
</evidence>
<evidence type="ECO:0000256" key="11">
    <source>
        <dbReference type="RuleBase" id="RU003357"/>
    </source>
</evidence>
<evidence type="ECO:0000313" key="14">
    <source>
        <dbReference type="EMBL" id="SEA05147.1"/>
    </source>
</evidence>
<protein>
    <submittedName>
        <fullName evidence="14">Outer membrane receptor for ferrienterochelin and colicins</fullName>
    </submittedName>
</protein>
<keyword evidence="8 10" id="KW-0472">Membrane</keyword>
<dbReference type="Gene3D" id="2.170.130.10">
    <property type="entry name" value="TonB-dependent receptor, plug domain"/>
    <property type="match status" value="1"/>
</dbReference>
<evidence type="ECO:0000313" key="15">
    <source>
        <dbReference type="Proteomes" id="UP000242469"/>
    </source>
</evidence>
<dbReference type="Pfam" id="PF07715">
    <property type="entry name" value="Plug"/>
    <property type="match status" value="1"/>
</dbReference>
<dbReference type="AlphaFoldDB" id="A0A1H3Y0A4"/>
<keyword evidence="15" id="KW-1185">Reference proteome</keyword>
<dbReference type="PROSITE" id="PS51257">
    <property type="entry name" value="PROKAR_LIPOPROTEIN"/>
    <property type="match status" value="1"/>
</dbReference>
<dbReference type="InterPro" id="IPR036942">
    <property type="entry name" value="Beta-barrel_TonB_sf"/>
</dbReference>
<evidence type="ECO:0000256" key="1">
    <source>
        <dbReference type="ARBA" id="ARBA00004571"/>
    </source>
</evidence>
<feature type="domain" description="TonB-dependent receptor plug" evidence="13">
    <location>
        <begin position="48"/>
        <end position="155"/>
    </location>
</feature>
<dbReference type="InterPro" id="IPR039426">
    <property type="entry name" value="TonB-dep_rcpt-like"/>
</dbReference>
<keyword evidence="5" id="KW-0732">Signal</keyword>
<dbReference type="PANTHER" id="PTHR30069">
    <property type="entry name" value="TONB-DEPENDENT OUTER MEMBRANE RECEPTOR"/>
    <property type="match status" value="1"/>
</dbReference>
<evidence type="ECO:0000256" key="2">
    <source>
        <dbReference type="ARBA" id="ARBA00022448"/>
    </source>
</evidence>
<comment type="subcellular location">
    <subcellularLocation>
        <location evidence="1 10">Cell outer membrane</location>
        <topology evidence="1 10">Multi-pass membrane protein</topology>
    </subcellularLocation>
</comment>
<keyword evidence="4 10" id="KW-0812">Transmembrane</keyword>
<sequence length="644" mass="71327">MLITHTRHIVATALVFVGCSSYPAWAELRVSSDDVLVVTANLHGAPLVNAPASISLIDREELQLSNADDWADALSAQEGVNISSIGQTRRGISIRGMPVEHTLYLIDGRRISSSNGVMAHTDFELGWLPLSAIERIEVVRGPLSSLYGSDALGGVVNLITRVPEDALSGEISTTHVWQDDRDGGDASKTSFYLSGAAMPGTLAMSLAGQWLERDELKLVEDPQISEIEARENRSIQGNLIWTPYDNQRIDLSYARGDEERSRNVASRSSYYNSEDDLETEQLSLAHKGDWSWGQSTISAYQSSVERVNTRTAGNTATPAQKVKDQVVQGHLSTGLGDMHWLTLGGQLRQETLYDPRVDTRGKDSVLHKSLFFQDEVSFAPNLQLVAGASVDNHERYGNEVSPRIYAVYEPRPDLVLKAGYGEGFRAPTLSELSPNYQILAAGGRFWVYGNPDLQPEQSSTSELGIDYTADNWNASARLFRNNLENLVQSVCSVDCGIRGREIRYYENIDEAVINGIELGWGMRPLQVLDLSLNYTYLDTEDRGTGKPLEFRPEHSANLAVSWHFQPGSQVRWRSELIGRQYVGDGEYAPSYALHHLDFAWELDTALTLNAGVENLMDTRLLDESELFGLAEPGRTVRVGLTARF</sequence>
<dbReference type="EMBL" id="FNRJ01000001">
    <property type="protein sequence ID" value="SEA05147.1"/>
    <property type="molecule type" value="Genomic_DNA"/>
</dbReference>
<keyword evidence="14" id="KW-0675">Receptor</keyword>
<evidence type="ECO:0000256" key="8">
    <source>
        <dbReference type="ARBA" id="ARBA00023136"/>
    </source>
</evidence>
<dbReference type="SUPFAM" id="SSF56935">
    <property type="entry name" value="Porins"/>
    <property type="match status" value="1"/>
</dbReference>
<dbReference type="Proteomes" id="UP000242469">
    <property type="component" value="Unassembled WGS sequence"/>
</dbReference>
<evidence type="ECO:0000256" key="9">
    <source>
        <dbReference type="ARBA" id="ARBA00023237"/>
    </source>
</evidence>
<evidence type="ECO:0000256" key="6">
    <source>
        <dbReference type="ARBA" id="ARBA00023065"/>
    </source>
</evidence>
<keyword evidence="6" id="KW-0406">Ion transport</keyword>
<dbReference type="InterPro" id="IPR000531">
    <property type="entry name" value="Beta-barrel_TonB"/>
</dbReference>
<dbReference type="RefSeq" id="WP_091822082.1">
    <property type="nucleotide sequence ID" value="NZ_FNRJ01000001.1"/>
</dbReference>
<dbReference type="PANTHER" id="PTHR30069:SF53">
    <property type="entry name" value="COLICIN I RECEPTOR-RELATED"/>
    <property type="match status" value="1"/>
</dbReference>
<evidence type="ECO:0000256" key="7">
    <source>
        <dbReference type="ARBA" id="ARBA00023077"/>
    </source>
</evidence>
<dbReference type="InterPro" id="IPR012910">
    <property type="entry name" value="Plug_dom"/>
</dbReference>
<dbReference type="CDD" id="cd01347">
    <property type="entry name" value="ligand_gated_channel"/>
    <property type="match status" value="1"/>
</dbReference>
<name>A0A1H3Y0A4_9GAMM</name>
<keyword evidence="2 10" id="KW-0813">Transport</keyword>
<proteinExistence type="inferred from homology"/>
<dbReference type="OrthoDB" id="9764669at2"/>
<dbReference type="Gene3D" id="2.40.170.20">
    <property type="entry name" value="TonB-dependent receptor, beta-barrel domain"/>
    <property type="match status" value="1"/>
</dbReference>
<evidence type="ECO:0000256" key="5">
    <source>
        <dbReference type="ARBA" id="ARBA00022729"/>
    </source>
</evidence>
<accession>A0A1H3Y0A4</accession>
<comment type="similarity">
    <text evidence="10 11">Belongs to the TonB-dependent receptor family.</text>
</comment>
<dbReference type="Pfam" id="PF00593">
    <property type="entry name" value="TonB_dep_Rec_b-barrel"/>
    <property type="match status" value="1"/>
</dbReference>
<dbReference type="InterPro" id="IPR037066">
    <property type="entry name" value="Plug_dom_sf"/>
</dbReference>
<dbReference type="GO" id="GO:0044718">
    <property type="term" value="P:siderophore transmembrane transport"/>
    <property type="evidence" value="ECO:0007669"/>
    <property type="project" value="TreeGrafter"/>
</dbReference>
<evidence type="ECO:0000256" key="10">
    <source>
        <dbReference type="PROSITE-ProRule" id="PRU01360"/>
    </source>
</evidence>
<evidence type="ECO:0000256" key="4">
    <source>
        <dbReference type="ARBA" id="ARBA00022692"/>
    </source>
</evidence>
<gene>
    <name evidence="14" type="ORF">SAMN02745729_101336</name>
</gene>
<dbReference type="STRING" id="1122198.SAMN02745729_101336"/>
<dbReference type="PROSITE" id="PS52016">
    <property type="entry name" value="TONB_DEPENDENT_REC_3"/>
    <property type="match status" value="1"/>
</dbReference>
<keyword evidence="7 11" id="KW-0798">TonB box</keyword>
<evidence type="ECO:0000256" key="3">
    <source>
        <dbReference type="ARBA" id="ARBA00022452"/>
    </source>
</evidence>
<organism evidence="14 15">
    <name type="scientific">Marinobacterium iners DSM 11526</name>
    <dbReference type="NCBI Taxonomy" id="1122198"/>
    <lineage>
        <taxon>Bacteria</taxon>
        <taxon>Pseudomonadati</taxon>
        <taxon>Pseudomonadota</taxon>
        <taxon>Gammaproteobacteria</taxon>
        <taxon>Oceanospirillales</taxon>
        <taxon>Oceanospirillaceae</taxon>
        <taxon>Marinobacterium</taxon>
    </lineage>
</organism>
<evidence type="ECO:0000259" key="12">
    <source>
        <dbReference type="Pfam" id="PF00593"/>
    </source>
</evidence>
<keyword evidence="9 10" id="KW-0998">Cell outer membrane</keyword>
<dbReference type="GO" id="GO:0015344">
    <property type="term" value="F:siderophore uptake transmembrane transporter activity"/>
    <property type="evidence" value="ECO:0007669"/>
    <property type="project" value="TreeGrafter"/>
</dbReference>
<feature type="domain" description="TonB-dependent receptor-like beta-barrel" evidence="12">
    <location>
        <begin position="236"/>
        <end position="615"/>
    </location>
</feature>
<dbReference type="GO" id="GO:0009279">
    <property type="term" value="C:cell outer membrane"/>
    <property type="evidence" value="ECO:0007669"/>
    <property type="project" value="UniProtKB-SubCell"/>
</dbReference>
<keyword evidence="3 10" id="KW-1134">Transmembrane beta strand</keyword>